<feature type="coiled-coil region" evidence="1">
    <location>
        <begin position="26"/>
        <end position="78"/>
    </location>
</feature>
<protein>
    <submittedName>
        <fullName evidence="2">Uncharacterized protein</fullName>
    </submittedName>
</protein>
<proteinExistence type="predicted"/>
<feature type="non-terminal residue" evidence="2">
    <location>
        <position position="1"/>
    </location>
</feature>
<accession>A0ABU7DLH2</accession>
<sequence length="115" mass="13573">HEQAATLYQNISLTEPRLIPQFEKVIINFTKEIKQQNSEMENLALAIKRAQDQASMQLSEMEEEMDQRIQAAEKKTHEQVGHSFNYIQYRPKVWTHLLIQRVVFIFMTMNIVASH</sequence>
<name>A0ABU7DLH2_9TELE</name>
<evidence type="ECO:0000313" key="3">
    <source>
        <dbReference type="Proteomes" id="UP001352852"/>
    </source>
</evidence>
<keyword evidence="1" id="KW-0175">Coiled coil</keyword>
<comment type="caution">
    <text evidence="2">The sequence shown here is derived from an EMBL/GenBank/DDBJ whole genome shotgun (WGS) entry which is preliminary data.</text>
</comment>
<dbReference type="Proteomes" id="UP001352852">
    <property type="component" value="Unassembled WGS sequence"/>
</dbReference>
<organism evidence="2 3">
    <name type="scientific">Characodon lateralis</name>
    <dbReference type="NCBI Taxonomy" id="208331"/>
    <lineage>
        <taxon>Eukaryota</taxon>
        <taxon>Metazoa</taxon>
        <taxon>Chordata</taxon>
        <taxon>Craniata</taxon>
        <taxon>Vertebrata</taxon>
        <taxon>Euteleostomi</taxon>
        <taxon>Actinopterygii</taxon>
        <taxon>Neopterygii</taxon>
        <taxon>Teleostei</taxon>
        <taxon>Neoteleostei</taxon>
        <taxon>Acanthomorphata</taxon>
        <taxon>Ovalentaria</taxon>
        <taxon>Atherinomorphae</taxon>
        <taxon>Cyprinodontiformes</taxon>
        <taxon>Goodeidae</taxon>
        <taxon>Characodon</taxon>
    </lineage>
</organism>
<reference evidence="2 3" key="1">
    <citation type="submission" date="2021-06" db="EMBL/GenBank/DDBJ databases">
        <authorList>
            <person name="Palmer J.M."/>
        </authorList>
    </citation>
    <scope>NUCLEOTIDE SEQUENCE [LARGE SCALE GENOMIC DNA]</scope>
    <source>
        <strain evidence="2 3">CL_MEX2019</strain>
        <tissue evidence="2">Muscle</tissue>
    </source>
</reference>
<gene>
    <name evidence="2" type="ORF">CHARACLAT_031762</name>
</gene>
<dbReference type="EMBL" id="JAHUTJ010029880">
    <property type="protein sequence ID" value="MED6275937.1"/>
    <property type="molecule type" value="Genomic_DNA"/>
</dbReference>
<keyword evidence="3" id="KW-1185">Reference proteome</keyword>
<evidence type="ECO:0000256" key="1">
    <source>
        <dbReference type="SAM" id="Coils"/>
    </source>
</evidence>
<evidence type="ECO:0000313" key="2">
    <source>
        <dbReference type="EMBL" id="MED6275937.1"/>
    </source>
</evidence>